<feature type="domain" description="Rhodanese" evidence="1">
    <location>
        <begin position="19"/>
        <end position="96"/>
    </location>
</feature>
<dbReference type="PANTHER" id="PTHR43031:SF1">
    <property type="entry name" value="PYRIDINE NUCLEOTIDE-DISULPHIDE OXIDOREDUCTASE"/>
    <property type="match status" value="1"/>
</dbReference>
<protein>
    <submittedName>
        <fullName evidence="2">Sulfurtransferase</fullName>
    </submittedName>
</protein>
<comment type="caution">
    <text evidence="2">The sequence shown here is derived from an EMBL/GenBank/DDBJ whole genome shotgun (WGS) entry which is preliminary data.</text>
</comment>
<sequence>MGILDVIFGNSTNQLLEYLNKGAAILDVRTDAEYYSNHIDNAIHIPLQELEYRVDEVKKLKKPVVVYCASGMRSANASRFLVANGIDAINGGGIAKVRSVL</sequence>
<dbReference type="EMBL" id="NGJN01000007">
    <property type="protein sequence ID" value="OZV67155.1"/>
    <property type="molecule type" value="Genomic_DNA"/>
</dbReference>
<dbReference type="OrthoDB" id="9800872at2"/>
<proteinExistence type="predicted"/>
<dbReference type="Pfam" id="PF00581">
    <property type="entry name" value="Rhodanese"/>
    <property type="match status" value="1"/>
</dbReference>
<dbReference type="InterPro" id="IPR036873">
    <property type="entry name" value="Rhodanese-like_dom_sf"/>
</dbReference>
<evidence type="ECO:0000313" key="3">
    <source>
        <dbReference type="Proteomes" id="UP000216840"/>
    </source>
</evidence>
<evidence type="ECO:0000313" key="2">
    <source>
        <dbReference type="EMBL" id="OZV67155.1"/>
    </source>
</evidence>
<dbReference type="PANTHER" id="PTHR43031">
    <property type="entry name" value="FAD-DEPENDENT OXIDOREDUCTASE"/>
    <property type="match status" value="1"/>
</dbReference>
<dbReference type="SMART" id="SM00450">
    <property type="entry name" value="RHOD"/>
    <property type="match status" value="1"/>
</dbReference>
<reference evidence="2 3" key="1">
    <citation type="submission" date="2017-05" db="EMBL/GenBank/DDBJ databases">
        <title>The draft genome sequence of Idiomarina salinarum WNB302.</title>
        <authorList>
            <person name="Sun Y."/>
            <person name="Chen B."/>
            <person name="Du Z."/>
        </authorList>
    </citation>
    <scope>NUCLEOTIDE SEQUENCE [LARGE SCALE GENOMIC DNA]</scope>
    <source>
        <strain evidence="2 3">WNB302</strain>
    </source>
</reference>
<keyword evidence="3" id="KW-1185">Reference proteome</keyword>
<dbReference type="Proteomes" id="UP000216840">
    <property type="component" value="Unassembled WGS sequence"/>
</dbReference>
<dbReference type="PROSITE" id="PS50206">
    <property type="entry name" value="RHODANESE_3"/>
    <property type="match status" value="1"/>
</dbReference>
<keyword evidence="2" id="KW-0808">Transferase</keyword>
<dbReference type="AlphaFoldDB" id="A0A265UP88"/>
<dbReference type="GO" id="GO:0016740">
    <property type="term" value="F:transferase activity"/>
    <property type="evidence" value="ECO:0007669"/>
    <property type="project" value="UniProtKB-KW"/>
</dbReference>
<dbReference type="SUPFAM" id="SSF52821">
    <property type="entry name" value="Rhodanese/Cell cycle control phosphatase"/>
    <property type="match status" value="1"/>
</dbReference>
<dbReference type="InterPro" id="IPR001763">
    <property type="entry name" value="Rhodanese-like_dom"/>
</dbReference>
<dbReference type="RefSeq" id="WP_094969076.1">
    <property type="nucleotide sequence ID" value="NZ_NGJN01000007.1"/>
</dbReference>
<evidence type="ECO:0000259" key="1">
    <source>
        <dbReference type="PROSITE" id="PS50206"/>
    </source>
</evidence>
<organism evidence="2 3">
    <name type="scientific">Winogradskyella aurantia</name>
    <dbReference type="NCBI Taxonomy" id="1915063"/>
    <lineage>
        <taxon>Bacteria</taxon>
        <taxon>Pseudomonadati</taxon>
        <taxon>Bacteroidota</taxon>
        <taxon>Flavobacteriia</taxon>
        <taxon>Flavobacteriales</taxon>
        <taxon>Flavobacteriaceae</taxon>
        <taxon>Winogradskyella</taxon>
    </lineage>
</organism>
<accession>A0A265UP88</accession>
<name>A0A265UP88_9FLAO</name>
<gene>
    <name evidence="2" type="ORF">CA834_12600</name>
</gene>
<dbReference type="Gene3D" id="3.40.250.10">
    <property type="entry name" value="Rhodanese-like domain"/>
    <property type="match status" value="1"/>
</dbReference>
<dbReference type="InterPro" id="IPR050229">
    <property type="entry name" value="GlpE_sulfurtransferase"/>
</dbReference>